<name>A0A1I2J1X6_9BACT</name>
<keyword evidence="2" id="KW-1185">Reference proteome</keyword>
<dbReference type="Proteomes" id="UP000199400">
    <property type="component" value="Unassembled WGS sequence"/>
</dbReference>
<sequence length="563" mass="60352">MSLSGRGLDGRVASRRIDGLRDGKFTLAARSSRTFRVAAADMPIQSVGTLSSLYASAAVEGPDGTITSVSPPVYAEHEATYDVVKTYSPTAASARAAKIPADELMALRGRVFDGQALVDLQELPPQGGDGFRLGGGATILDPVDPARSLRAPDLPSETSPRSGPYSVKVCFTLNAIYQDAGFGEDVDALPPGPDDYPATQPVPASYLYATLKQDQTALWSGWLDASGCAPTKLLQSGTYSLVVQSRLSRDIGADAPAMHEVMLHSGEGDYLVGWARTFLVFGSGTLHLTPTTWDHAMNVAAVNARIFSQTEHLLDGVTNTIYVNKGCDSLAPTDSCAAPAAHEVYLGTYSDTQPSDAMSKFVVAQEHGHLLEWKGYSPLGDEYDGGDDPAEPLCRCDHVTTSNQTHCMQSRELYGAGYKEGFAHFFAARLYNERDGVGCTFVYYKQFATESLGVIQPPLALNCGFAYGYRDHQCTPPATGGDATAVELDFMRFLWNLHSSGQDRLSLTEMIDIFVYAKSAIGIPVFTWDSIVNSATMKLGAGAKLTNLITLGSLHGVDDDYGL</sequence>
<proteinExistence type="predicted"/>
<reference evidence="2" key="1">
    <citation type="submission" date="2016-10" db="EMBL/GenBank/DDBJ databases">
        <authorList>
            <person name="Varghese N."/>
            <person name="Submissions S."/>
        </authorList>
    </citation>
    <scope>NUCLEOTIDE SEQUENCE [LARGE SCALE GENOMIC DNA]</scope>
    <source>
        <strain evidence="2">ATCC 25963</strain>
    </source>
</reference>
<protein>
    <submittedName>
        <fullName evidence="1">Uncharacterized protein</fullName>
    </submittedName>
</protein>
<dbReference type="AlphaFoldDB" id="A0A1I2J1X6"/>
<gene>
    <name evidence="1" type="ORF">SAMN02745121_09149</name>
</gene>
<evidence type="ECO:0000313" key="1">
    <source>
        <dbReference type="EMBL" id="SFF48665.1"/>
    </source>
</evidence>
<accession>A0A1I2J1X6</accession>
<organism evidence="1 2">
    <name type="scientific">Nannocystis exedens</name>
    <dbReference type="NCBI Taxonomy" id="54"/>
    <lineage>
        <taxon>Bacteria</taxon>
        <taxon>Pseudomonadati</taxon>
        <taxon>Myxococcota</taxon>
        <taxon>Polyangia</taxon>
        <taxon>Nannocystales</taxon>
        <taxon>Nannocystaceae</taxon>
        <taxon>Nannocystis</taxon>
    </lineage>
</organism>
<dbReference type="EMBL" id="FOMX01000120">
    <property type="protein sequence ID" value="SFF48665.1"/>
    <property type="molecule type" value="Genomic_DNA"/>
</dbReference>
<evidence type="ECO:0000313" key="2">
    <source>
        <dbReference type="Proteomes" id="UP000199400"/>
    </source>
</evidence>